<evidence type="ECO:0000259" key="4">
    <source>
        <dbReference type="PROSITE" id="PS50837"/>
    </source>
</evidence>
<proteinExistence type="predicted"/>
<dbReference type="OrthoDB" id="120976at2759"/>
<dbReference type="Pfam" id="PF00560">
    <property type="entry name" value="LRR_1"/>
    <property type="match status" value="2"/>
</dbReference>
<dbReference type="GeneID" id="119719590"/>
<evidence type="ECO:0000256" key="2">
    <source>
        <dbReference type="ARBA" id="ARBA00022840"/>
    </source>
</evidence>
<dbReference type="Pfam" id="PF05729">
    <property type="entry name" value="NACHT"/>
    <property type="match status" value="1"/>
</dbReference>
<keyword evidence="1" id="KW-0547">Nucleotide-binding</keyword>
<reference evidence="5" key="1">
    <citation type="submission" date="2022-11" db="UniProtKB">
        <authorList>
            <consortium name="EnsemblMetazoa"/>
        </authorList>
    </citation>
    <scope>IDENTIFICATION</scope>
</reference>
<keyword evidence="2" id="KW-0067">ATP-binding</keyword>
<dbReference type="Pfam" id="PF13516">
    <property type="entry name" value="LRR_6"/>
    <property type="match status" value="2"/>
</dbReference>
<dbReference type="Gene3D" id="3.80.10.10">
    <property type="entry name" value="Ribonuclease Inhibitor"/>
    <property type="match status" value="2"/>
</dbReference>
<dbReference type="InterPro" id="IPR027417">
    <property type="entry name" value="P-loop_NTPase"/>
</dbReference>
<dbReference type="EnsemblMetazoa" id="XM_038189066.1">
    <property type="protein sequence ID" value="XP_038044994.1"/>
    <property type="gene ID" value="LOC119719590"/>
</dbReference>
<dbReference type="SUPFAM" id="SSF52540">
    <property type="entry name" value="P-loop containing nucleoside triphosphate hydrolases"/>
    <property type="match status" value="1"/>
</dbReference>
<protein>
    <recommendedName>
        <fullName evidence="4">NACHT domain-containing protein</fullName>
    </recommendedName>
</protein>
<dbReference type="PANTHER" id="PTHR46312:SF2">
    <property type="entry name" value="NUCLEOTIDE-BINDING OLIGOMERIZATION DOMAIN-CONTAINING PROTEIN 2-LIKE"/>
    <property type="match status" value="1"/>
</dbReference>
<dbReference type="OMA" id="VWAKELS"/>
<feature type="region of interest" description="Disordered" evidence="3">
    <location>
        <begin position="37"/>
        <end position="57"/>
    </location>
</feature>
<evidence type="ECO:0000256" key="1">
    <source>
        <dbReference type="ARBA" id="ARBA00022741"/>
    </source>
</evidence>
<dbReference type="SMART" id="SM00368">
    <property type="entry name" value="LRR_RI"/>
    <property type="match status" value="4"/>
</dbReference>
<dbReference type="PRINTS" id="PR00364">
    <property type="entry name" value="DISEASERSIST"/>
</dbReference>
<evidence type="ECO:0000256" key="3">
    <source>
        <dbReference type="SAM" id="MobiDB-lite"/>
    </source>
</evidence>
<dbReference type="Gene3D" id="3.40.50.300">
    <property type="entry name" value="P-loop containing nucleotide triphosphate hydrolases"/>
    <property type="match status" value="1"/>
</dbReference>
<dbReference type="InterPro" id="IPR001611">
    <property type="entry name" value="Leu-rich_rpt"/>
</dbReference>
<keyword evidence="6" id="KW-1185">Reference proteome</keyword>
<dbReference type="RefSeq" id="XP_038044994.1">
    <property type="nucleotide sequence ID" value="XM_038189066.1"/>
</dbReference>
<dbReference type="PANTHER" id="PTHR46312">
    <property type="entry name" value="NACHT DOMAIN-CONTAINING PROTEIN"/>
    <property type="match status" value="1"/>
</dbReference>
<accession>A0A913YZ51</accession>
<dbReference type="PROSITE" id="PS50837">
    <property type="entry name" value="NACHT"/>
    <property type="match status" value="1"/>
</dbReference>
<feature type="compositionally biased region" description="Polar residues" evidence="3">
    <location>
        <begin position="37"/>
        <end position="56"/>
    </location>
</feature>
<dbReference type="AlphaFoldDB" id="A0A913YZ51"/>
<evidence type="ECO:0000313" key="5">
    <source>
        <dbReference type="EnsemblMetazoa" id="XP_038044994.1"/>
    </source>
</evidence>
<dbReference type="SUPFAM" id="SSF52047">
    <property type="entry name" value="RNI-like"/>
    <property type="match status" value="1"/>
</dbReference>
<feature type="domain" description="NACHT" evidence="4">
    <location>
        <begin position="187"/>
        <end position="279"/>
    </location>
</feature>
<evidence type="ECO:0000313" key="6">
    <source>
        <dbReference type="Proteomes" id="UP000887568"/>
    </source>
</evidence>
<dbReference type="InterPro" id="IPR007111">
    <property type="entry name" value="NACHT_NTPase"/>
</dbReference>
<dbReference type="InterPro" id="IPR032675">
    <property type="entry name" value="LRR_dom_sf"/>
</dbReference>
<dbReference type="Proteomes" id="UP000887568">
    <property type="component" value="Unplaced"/>
</dbReference>
<name>A0A913YZ51_PATMI</name>
<sequence length="979" mass="109734">MKRSTHCRWVRSECGWVTQSTMDAQSEAACQTDVPTTMQQEAQVPTPSTATDSPQRTGAIGKISTVSGSNNPTIVGSNVVNFYISPSDGAGVLPQTRKPDQEPRVADLNQEVGYKTRDILRKWYKTTRSYVQLNPGVPDDQRPIVGIYTKLRVRTKKGSVEEEYSDEIVYSTEYDKIFKDWPETEFNRAILFGIGGVGKSTIFDKIAYDWADEACEILKRFTLVFLLKMCALFQESDLVDSTFDQLLGETSGVAKVELDKFIQGNSDKVLILLDGFDEMKTKTLDAASFGSILKALNRTAYRDCFICVATRPSHLETLMSKSLVQNPCTHIEVLGFTDEDVNEYIRKFYYKDPDVVNALIQHIAQSNTMHDFASNPMLLLLICLLWREKKQLPKTTSRLFTEAVDNMFTRKGYSSEDASKTVIAIGKTALSGFISADQNFSFQKDEFEPNALDLALKAGILTQERVIKDLKCHNNIQFTHKTIQEYCAGKYLQSVHLSSQGFVQSTVYKVVPMGKFQKQLRQLCRSVECIVSNEFLLRFCCGDNKKCMTDIVTLLERKFKEHDQPGYMYQKAVTQAISRQCFFESQSKKVPRCLTSYSLIPSDIEVNNNTDFRIFIYVLEIICRSEFQVSQLACIETMKVSDVSSVSGLAFAMGYMENLSHLMLWSCPLVKGELEKILSSLKCNNLLTSLDINGCYTLRGRAVEWAPHIKHLTSLEKLEVSLSQLESTDIEHIASAVHDMPKLTDLNLNSNNSLGECAAVWAKELPKMMHLHKLDLSWCNLTQSDIPHIASAVGNMSSLAELILEGNKSLGGCAAVWAKELSKMMHLNKLNLSWCDLTQSDILHIALAVGDMPRLTDLNLDGYTSLGGCAAVWAEELPKMMHLNKLDLSNCNLTRSDIPHIASAIGNMPKLTGLDLRWNRSLGKCAAVWAKELSKMMHLNKLDLSYCNLTRSDIPHFTSAVGNMPRLTELILLGIGQMG</sequence>
<dbReference type="GO" id="GO:0005524">
    <property type="term" value="F:ATP binding"/>
    <property type="evidence" value="ECO:0007669"/>
    <property type="project" value="UniProtKB-KW"/>
</dbReference>
<organism evidence="5 6">
    <name type="scientific">Patiria miniata</name>
    <name type="common">Bat star</name>
    <name type="synonym">Asterina miniata</name>
    <dbReference type="NCBI Taxonomy" id="46514"/>
    <lineage>
        <taxon>Eukaryota</taxon>
        <taxon>Metazoa</taxon>
        <taxon>Echinodermata</taxon>
        <taxon>Eleutherozoa</taxon>
        <taxon>Asterozoa</taxon>
        <taxon>Asteroidea</taxon>
        <taxon>Valvatacea</taxon>
        <taxon>Valvatida</taxon>
        <taxon>Asterinidae</taxon>
        <taxon>Patiria</taxon>
    </lineage>
</organism>